<dbReference type="InterPro" id="IPR046825">
    <property type="entry name" value="PDH_C"/>
</dbReference>
<evidence type="ECO:0000313" key="5">
    <source>
        <dbReference type="EMBL" id="MFC5631902.1"/>
    </source>
</evidence>
<dbReference type="GO" id="GO:0008977">
    <property type="term" value="F:prephenate dehydrogenase (NAD+) activity"/>
    <property type="evidence" value="ECO:0007669"/>
    <property type="project" value="UniProtKB-EC"/>
</dbReference>
<comment type="caution">
    <text evidence="5">The sequence shown here is derived from an EMBL/GenBank/DDBJ whole genome shotgun (WGS) entry which is preliminary data.</text>
</comment>
<dbReference type="Proteomes" id="UP001596110">
    <property type="component" value="Unassembled WGS sequence"/>
</dbReference>
<reference evidence="6" key="1">
    <citation type="journal article" date="2019" name="Int. J. Syst. Evol. Microbiol.">
        <title>The Global Catalogue of Microorganisms (GCM) 10K type strain sequencing project: providing services to taxonomists for standard genome sequencing and annotation.</title>
        <authorList>
            <consortium name="The Broad Institute Genomics Platform"/>
            <consortium name="The Broad Institute Genome Sequencing Center for Infectious Disease"/>
            <person name="Wu L."/>
            <person name="Ma J."/>
        </authorList>
    </citation>
    <scope>NUCLEOTIDE SEQUENCE [LARGE SCALE GENOMIC DNA]</scope>
    <source>
        <strain evidence="6">DT43</strain>
    </source>
</reference>
<comment type="similarity">
    <text evidence="1">Belongs to the prephenate/arogenate dehydrogenase family.</text>
</comment>
<dbReference type="NCBIfam" id="NF005107">
    <property type="entry name" value="PRK06545.1-5"/>
    <property type="match status" value="1"/>
</dbReference>
<evidence type="ECO:0000256" key="1">
    <source>
        <dbReference type="ARBA" id="ARBA00007964"/>
    </source>
</evidence>
<protein>
    <submittedName>
        <fullName evidence="5">Prephenate dehydrogenase</fullName>
        <ecNumber evidence="5">1.3.1.12</ecNumber>
    </submittedName>
</protein>
<comment type="pathway">
    <text evidence="3">Amino-acid biosynthesis.</text>
</comment>
<dbReference type="PROSITE" id="PS51176">
    <property type="entry name" value="PDH_ADH"/>
    <property type="match status" value="1"/>
</dbReference>
<dbReference type="NCBIfam" id="NF005105">
    <property type="entry name" value="PRK06545.1-3"/>
    <property type="match status" value="1"/>
</dbReference>
<dbReference type="RefSeq" id="WP_156805544.1">
    <property type="nucleotide sequence ID" value="NZ_JBHSOJ010000031.1"/>
</dbReference>
<accession>A0ABW0UE92</accession>
<keyword evidence="2 5" id="KW-0560">Oxidoreductase</keyword>
<organism evidence="5 6">
    <name type="scientific">Streptococcus caledonicus</name>
    <dbReference type="NCBI Taxonomy" id="2614158"/>
    <lineage>
        <taxon>Bacteria</taxon>
        <taxon>Bacillati</taxon>
        <taxon>Bacillota</taxon>
        <taxon>Bacilli</taxon>
        <taxon>Lactobacillales</taxon>
        <taxon>Streptococcaceae</taxon>
        <taxon>Streptococcus</taxon>
    </lineage>
</organism>
<gene>
    <name evidence="5" type="ORF">ACFPQ3_10205</name>
</gene>
<dbReference type="InterPro" id="IPR036291">
    <property type="entry name" value="NAD(P)-bd_dom_sf"/>
</dbReference>
<dbReference type="InterPro" id="IPR003099">
    <property type="entry name" value="Prephen_DH"/>
</dbReference>
<dbReference type="InterPro" id="IPR008927">
    <property type="entry name" value="6-PGluconate_DH-like_C_sf"/>
</dbReference>
<dbReference type="PANTHER" id="PTHR21363">
    <property type="entry name" value="PREPHENATE DEHYDROGENASE"/>
    <property type="match status" value="1"/>
</dbReference>
<evidence type="ECO:0000256" key="2">
    <source>
        <dbReference type="ARBA" id="ARBA00023002"/>
    </source>
</evidence>
<dbReference type="EC" id="1.3.1.12" evidence="5"/>
<dbReference type="PANTHER" id="PTHR21363:SF0">
    <property type="entry name" value="PREPHENATE DEHYDROGENASE [NADP(+)]"/>
    <property type="match status" value="1"/>
</dbReference>
<evidence type="ECO:0000313" key="6">
    <source>
        <dbReference type="Proteomes" id="UP001596110"/>
    </source>
</evidence>
<dbReference type="EMBL" id="JBHSOJ010000031">
    <property type="protein sequence ID" value="MFC5631902.1"/>
    <property type="molecule type" value="Genomic_DNA"/>
</dbReference>
<dbReference type="Gene3D" id="3.40.50.720">
    <property type="entry name" value="NAD(P)-binding Rossmann-like Domain"/>
    <property type="match status" value="1"/>
</dbReference>
<evidence type="ECO:0000256" key="3">
    <source>
        <dbReference type="ARBA" id="ARBA00029440"/>
    </source>
</evidence>
<dbReference type="Pfam" id="PF20463">
    <property type="entry name" value="PDH_C"/>
    <property type="match status" value="1"/>
</dbReference>
<dbReference type="Pfam" id="PF02153">
    <property type="entry name" value="PDH_N"/>
    <property type="match status" value="1"/>
</dbReference>
<evidence type="ECO:0000259" key="4">
    <source>
        <dbReference type="PROSITE" id="PS51176"/>
    </source>
</evidence>
<dbReference type="SUPFAM" id="SSF51735">
    <property type="entry name" value="NAD(P)-binding Rossmann-fold domains"/>
    <property type="match status" value="1"/>
</dbReference>
<dbReference type="Gene3D" id="1.10.3660.10">
    <property type="entry name" value="6-phosphogluconate dehydrogenase C-terminal like domain"/>
    <property type="match status" value="1"/>
</dbReference>
<sequence length="367" mass="41142">MSKTIYIAGLGLIGGSLALAIRKAHPTYRILGYNRPEKSQQIARERGMVNDLTDDFASFAPLADIIILAVPIKQTILFLKELAQLDLKKGVIITDVGSTKQEIVAVAEVCFANREIDFIGGHPMAGSHKSGAIAADVSLFENAYYIFTPTQFTQERALTSLKDLFKGTGARYIEVAADEHDRVTSQISHFPHILATSLMLQTGDYAESHEHTKYFTAGGFRDMTRIAESEPDLWTSILLSNSRAVLDRIEEFKERLDEVAQLIFQKNEPAIWKFFNQGRAMRQAMEIHKKGGVDSFYDLFVEVPDEEDVVLKILELLRGISLVNLHINEENREDSHGVLQLTFKNAQDLATAEVIIKNNTDYHITIT</sequence>
<dbReference type="InterPro" id="IPR050812">
    <property type="entry name" value="Preph/Arog_dehydrog"/>
</dbReference>
<proteinExistence type="inferred from homology"/>
<dbReference type="SUPFAM" id="SSF48179">
    <property type="entry name" value="6-phosphogluconate dehydrogenase C-terminal domain-like"/>
    <property type="match status" value="1"/>
</dbReference>
<name>A0ABW0UE92_9STRE</name>
<dbReference type="InterPro" id="IPR046826">
    <property type="entry name" value="PDH_N"/>
</dbReference>
<feature type="domain" description="Prephenate/arogenate dehydrogenase" evidence="4">
    <location>
        <begin position="3"/>
        <end position="293"/>
    </location>
</feature>
<keyword evidence="6" id="KW-1185">Reference proteome</keyword>